<keyword evidence="5" id="KW-1185">Reference proteome</keyword>
<dbReference type="InterPro" id="IPR029055">
    <property type="entry name" value="Ntn_hydrolases_N"/>
</dbReference>
<feature type="compositionally biased region" description="Acidic residues" evidence="2">
    <location>
        <begin position="431"/>
        <end position="440"/>
    </location>
</feature>
<dbReference type="SUPFAM" id="SSF56235">
    <property type="entry name" value="N-terminal nucleophile aminohydrolases (Ntn hydrolases)"/>
    <property type="match status" value="1"/>
</dbReference>
<comment type="caution">
    <text evidence="4">The sequence shown here is derived from an EMBL/GenBank/DDBJ whole genome shotgun (WGS) entry which is preliminary data.</text>
</comment>
<evidence type="ECO:0000313" key="4">
    <source>
        <dbReference type="EMBL" id="KAJ8263016.1"/>
    </source>
</evidence>
<dbReference type="AlphaFoldDB" id="A0A9Q1D907"/>
<name>A0A9Q1D907_CONCO</name>
<dbReference type="InterPro" id="IPR052688">
    <property type="entry name" value="Gamma-glutamyltransfase"/>
</dbReference>
<evidence type="ECO:0000256" key="1">
    <source>
        <dbReference type="ARBA" id="ARBA00009381"/>
    </source>
</evidence>
<feature type="compositionally biased region" description="Basic and acidic residues" evidence="2">
    <location>
        <begin position="117"/>
        <end position="126"/>
    </location>
</feature>
<dbReference type="PANTHER" id="PTHR47278">
    <property type="entry name" value="GLUTATHIONE HYDROLASE 6"/>
    <property type="match status" value="1"/>
</dbReference>
<dbReference type="InterPro" id="IPR043137">
    <property type="entry name" value="GGT_ssub_C"/>
</dbReference>
<dbReference type="Gene3D" id="3.60.20.40">
    <property type="match status" value="1"/>
</dbReference>
<feature type="compositionally biased region" description="Acidic residues" evidence="2">
    <location>
        <begin position="448"/>
        <end position="457"/>
    </location>
</feature>
<feature type="region of interest" description="Disordered" evidence="2">
    <location>
        <begin position="85"/>
        <end position="129"/>
    </location>
</feature>
<keyword evidence="3" id="KW-0812">Transmembrane</keyword>
<feature type="compositionally biased region" description="Basic and acidic residues" evidence="2">
    <location>
        <begin position="100"/>
        <end position="110"/>
    </location>
</feature>
<evidence type="ECO:0000256" key="3">
    <source>
        <dbReference type="SAM" id="Phobius"/>
    </source>
</evidence>
<dbReference type="PANTHER" id="PTHR47278:SF1">
    <property type="entry name" value="GLUTATHIONE HYDROLASE 6"/>
    <property type="match status" value="1"/>
</dbReference>
<dbReference type="Proteomes" id="UP001152803">
    <property type="component" value="Unassembled WGS sequence"/>
</dbReference>
<keyword evidence="3" id="KW-0472">Membrane</keyword>
<feature type="transmembrane region" description="Helical" evidence="3">
    <location>
        <begin position="53"/>
        <end position="71"/>
    </location>
</feature>
<sequence length="566" mass="59959">MIPKSSVRYERLRTEYYEEPCTDQGNPEDDEEVTVFIAQTLGREHRVRRRSRCMRLSVALLLLLLALGFVVCEWRGCLCDESAPAGSSAAPGNSGTAQEQKGHGHHHDDDHQEGEDHDNHGDEEHHEHKHPNALFHHGVVITDSAICSKIGRGILERGGNAVDAGLASLLCLGVVHPHTTGVGGVFSAILHNRTSGKHRAIRSVSPAGPPSAHGVPAALQGVRELHRLFGCCGWETLFSGAVKLAADGFSVDRSLAEALRRNREEVLRSSLCQLFCDGKNAVKPLGSTVANQKLAELLQFVSLNRSRIPEGLALKLAADLPPTERQGFVESVQGCGVEIDEPLIIEEEEYSVYAATSPLSSKILSDVLAELIYNDSLAKENRSVGDLLALNPVGSHVGVLDSAGNALVISSSLNSLFGSKKLLPSTGVILSDDDDDDDDNNDHHHHDDDDDDDDEDLLAVGVTGGLSAPFLAAQIILSIVRGGKSAHDAVTGPLLRPEAGAPGSLSGCVSTVTKGSNASRLLPDRQGGAAVRAGCPDNTLALILQARSGHVGAYGAPADGAHTDGY</sequence>
<evidence type="ECO:0000256" key="2">
    <source>
        <dbReference type="SAM" id="MobiDB-lite"/>
    </source>
</evidence>
<dbReference type="EMBL" id="JAFJMO010000011">
    <property type="protein sequence ID" value="KAJ8263016.1"/>
    <property type="molecule type" value="Genomic_DNA"/>
</dbReference>
<evidence type="ECO:0000313" key="5">
    <source>
        <dbReference type="Proteomes" id="UP001152803"/>
    </source>
</evidence>
<dbReference type="Pfam" id="PF01019">
    <property type="entry name" value="G_glu_transpept"/>
    <property type="match status" value="2"/>
</dbReference>
<feature type="compositionally biased region" description="Low complexity" evidence="2">
    <location>
        <begin position="85"/>
        <end position="95"/>
    </location>
</feature>
<gene>
    <name evidence="4" type="ORF">COCON_G00154730</name>
</gene>
<organism evidence="4 5">
    <name type="scientific">Conger conger</name>
    <name type="common">Conger eel</name>
    <name type="synonym">Muraena conger</name>
    <dbReference type="NCBI Taxonomy" id="82655"/>
    <lineage>
        <taxon>Eukaryota</taxon>
        <taxon>Metazoa</taxon>
        <taxon>Chordata</taxon>
        <taxon>Craniata</taxon>
        <taxon>Vertebrata</taxon>
        <taxon>Euteleostomi</taxon>
        <taxon>Actinopterygii</taxon>
        <taxon>Neopterygii</taxon>
        <taxon>Teleostei</taxon>
        <taxon>Anguilliformes</taxon>
        <taxon>Congridae</taxon>
        <taxon>Conger</taxon>
    </lineage>
</organism>
<keyword evidence="3" id="KW-1133">Transmembrane helix</keyword>
<protein>
    <submittedName>
        <fullName evidence="4">Uncharacterized protein</fullName>
    </submittedName>
</protein>
<comment type="similarity">
    <text evidence="1">Belongs to the gamma-glutamyltransferase family.</text>
</comment>
<proteinExistence type="inferred from homology"/>
<dbReference type="GO" id="GO:0070062">
    <property type="term" value="C:extracellular exosome"/>
    <property type="evidence" value="ECO:0007669"/>
    <property type="project" value="TreeGrafter"/>
</dbReference>
<dbReference type="PRINTS" id="PR01210">
    <property type="entry name" value="GGTRANSPTASE"/>
</dbReference>
<feature type="region of interest" description="Disordered" evidence="2">
    <location>
        <begin position="431"/>
        <end position="457"/>
    </location>
</feature>
<reference evidence="4" key="1">
    <citation type="journal article" date="2023" name="Science">
        <title>Genome structures resolve the early diversification of teleost fishes.</title>
        <authorList>
            <person name="Parey E."/>
            <person name="Louis A."/>
            <person name="Montfort J."/>
            <person name="Bouchez O."/>
            <person name="Roques C."/>
            <person name="Iampietro C."/>
            <person name="Lluch J."/>
            <person name="Castinel A."/>
            <person name="Donnadieu C."/>
            <person name="Desvignes T."/>
            <person name="Floi Bucao C."/>
            <person name="Jouanno E."/>
            <person name="Wen M."/>
            <person name="Mejri S."/>
            <person name="Dirks R."/>
            <person name="Jansen H."/>
            <person name="Henkel C."/>
            <person name="Chen W.J."/>
            <person name="Zahm M."/>
            <person name="Cabau C."/>
            <person name="Klopp C."/>
            <person name="Thompson A.W."/>
            <person name="Robinson-Rechavi M."/>
            <person name="Braasch I."/>
            <person name="Lecointre G."/>
            <person name="Bobe J."/>
            <person name="Postlethwait J.H."/>
            <person name="Berthelot C."/>
            <person name="Roest Crollius H."/>
            <person name="Guiguen Y."/>
        </authorList>
    </citation>
    <scope>NUCLEOTIDE SEQUENCE</scope>
    <source>
        <strain evidence="4">Concon-B</strain>
    </source>
</reference>
<dbReference type="OrthoDB" id="1081007at2759"/>
<accession>A0A9Q1D907</accession>